<name>A0A2C7A7U6_9PROT</name>
<dbReference type="Proteomes" id="UP000223527">
    <property type="component" value="Unassembled WGS sequence"/>
</dbReference>
<evidence type="ECO:0000313" key="2">
    <source>
        <dbReference type="Proteomes" id="UP000223527"/>
    </source>
</evidence>
<comment type="caution">
    <text evidence="1">The sequence shown here is derived from an EMBL/GenBank/DDBJ whole genome shotgun (WGS) entry which is preliminary data.</text>
</comment>
<keyword evidence="2" id="KW-1185">Reference proteome</keyword>
<reference evidence="1 2" key="1">
    <citation type="submission" date="2017-10" db="EMBL/GenBank/DDBJ databases">
        <authorList>
            <person name="Banno H."/>
            <person name="Chua N.-H."/>
        </authorList>
    </citation>
    <scope>NUCLEOTIDE SEQUENCE [LARGE SCALE GENOMIC DNA]</scope>
    <source>
        <strain evidence="1 2">YW11</strain>
    </source>
</reference>
<sequence>MAELKIGDRLTLPHQYALDEQVAGNPIRQLLHLARTATVAARRLNARGAPDGFTLDIEGGGSTLLLDRKPRGDEGFEQALVCRPGRLPADPAAQSAELGAVWTKVSKGASEWQAPGAAAEAARVSWADPAGFELGRRRLVLPWFH</sequence>
<dbReference type="OrthoDB" id="9830114at2"/>
<organism evidence="1 2">
    <name type="scientific">Teichococcus rhizosphaerae</name>
    <dbReference type="NCBI Taxonomy" id="1335062"/>
    <lineage>
        <taxon>Bacteria</taxon>
        <taxon>Pseudomonadati</taxon>
        <taxon>Pseudomonadota</taxon>
        <taxon>Alphaproteobacteria</taxon>
        <taxon>Acetobacterales</taxon>
        <taxon>Roseomonadaceae</taxon>
        <taxon>Roseomonas</taxon>
    </lineage>
</organism>
<dbReference type="EMBL" id="PDNU01000067">
    <property type="protein sequence ID" value="PHK93106.1"/>
    <property type="molecule type" value="Genomic_DNA"/>
</dbReference>
<accession>A0A2C7A7U6</accession>
<protein>
    <submittedName>
        <fullName evidence="1">Uncharacterized protein</fullName>
    </submittedName>
</protein>
<proteinExistence type="predicted"/>
<evidence type="ECO:0000313" key="1">
    <source>
        <dbReference type="EMBL" id="PHK93106.1"/>
    </source>
</evidence>
<dbReference type="RefSeq" id="WP_099097328.1">
    <property type="nucleotide sequence ID" value="NZ_PDNU01000067.1"/>
</dbReference>
<dbReference type="AlphaFoldDB" id="A0A2C7A7U6"/>
<gene>
    <name evidence="1" type="ORF">CR162_20305</name>
</gene>